<evidence type="ECO:0000313" key="7">
    <source>
        <dbReference type="Proteomes" id="UP000502421"/>
    </source>
</evidence>
<dbReference type="RefSeq" id="WP_168805445.1">
    <property type="nucleotide sequence ID" value="NZ_CP051205.1"/>
</dbReference>
<dbReference type="InterPro" id="IPR015422">
    <property type="entry name" value="PyrdxlP-dep_Trfase_small"/>
</dbReference>
<accession>A0AAE7D823</accession>
<dbReference type="GO" id="GO:0030170">
    <property type="term" value="F:pyridoxal phosphate binding"/>
    <property type="evidence" value="ECO:0007669"/>
    <property type="project" value="InterPro"/>
</dbReference>
<dbReference type="Proteomes" id="UP000503144">
    <property type="component" value="Chromosome"/>
</dbReference>
<dbReference type="SUPFAM" id="SSF53383">
    <property type="entry name" value="PLP-dependent transferases"/>
    <property type="match status" value="1"/>
</dbReference>
<gene>
    <name evidence="6" type="ORF">HF324_16145</name>
    <name evidence="5" type="ORF">HF329_16615</name>
</gene>
<organism evidence="5 7">
    <name type="scientific">Chitinophaga oryzae</name>
    <dbReference type="NCBI Taxonomy" id="2725414"/>
    <lineage>
        <taxon>Bacteria</taxon>
        <taxon>Pseudomonadati</taxon>
        <taxon>Bacteroidota</taxon>
        <taxon>Chitinophagia</taxon>
        <taxon>Chitinophagales</taxon>
        <taxon>Chitinophagaceae</taxon>
        <taxon>Chitinophaga</taxon>
    </lineage>
</organism>
<sequence length="453" mass="49968">MINSLIHSMIVCPDLDKQYARLTHGKGVYVFDETGKRYLDGASGSAAVSNIGYGIPEIGEIFREQSAKIVVTPAHGFSSPVVEAYLDKLVQFAPEGFKRAWTVMSGTDAVENAIKLAYQYHQIKGNVERYKVIGRWSSYHGNSIFTLDVGGMKLRRATYERWMNNFPHIPPAYAYRKPAEQSLEEYSKSCSDALEKCILEEGPETVAAFVFEPVVAAALGAVPPPDEKYLREIRRICTKYDVVMIADEILTGFGRLGENFGLDRWNVKPDIIAAGKGISGGYYPLSAVIANSNICKVFEDSKTPFLGGHTFACSPLGAAIGSFVIDYMQDMKINSHAARMGELFLGQLERLYKYDIVGDVRGAGLLAGVELVRDKSTRSPFPPALTLSKRIGERSIDKGVILYPGKGSVNGYEGDHIMITPPLILDEDHIETIVSTMEICIEEVQEEIKELVA</sequence>
<dbReference type="KEGG" id="coy:HF329_16615"/>
<dbReference type="Gene3D" id="3.40.640.10">
    <property type="entry name" value="Type I PLP-dependent aspartate aminotransferase-like (Major domain)"/>
    <property type="match status" value="1"/>
</dbReference>
<dbReference type="PANTHER" id="PTHR43094:SF1">
    <property type="entry name" value="AMINOTRANSFERASE CLASS-III"/>
    <property type="match status" value="1"/>
</dbReference>
<dbReference type="InterPro" id="IPR005814">
    <property type="entry name" value="Aminotrans_3"/>
</dbReference>
<proteinExistence type="inferred from homology"/>
<dbReference type="CDD" id="cd00610">
    <property type="entry name" value="OAT_like"/>
    <property type="match status" value="1"/>
</dbReference>
<reference evidence="7 8" key="1">
    <citation type="submission" date="2020-04" db="EMBL/GenBank/DDBJ databases">
        <authorList>
            <person name="Kittiwongwattana C."/>
        </authorList>
    </citation>
    <scope>NUCLEOTIDE SEQUENCE [LARGE SCALE GENOMIC DNA]</scope>
    <source>
        <strain evidence="8">1303</strain>
        <strain evidence="7">1310</strain>
    </source>
</reference>
<reference evidence="5 8" key="2">
    <citation type="submission" date="2020-09" db="EMBL/GenBank/DDBJ databases">
        <authorList>
            <person name="Kittiwongwattana C."/>
        </authorList>
    </citation>
    <scope>NUCLEOTIDE SEQUENCE</scope>
    <source>
        <strain evidence="6 8">1303</strain>
        <strain evidence="5">1310</strain>
    </source>
</reference>
<evidence type="ECO:0000256" key="1">
    <source>
        <dbReference type="ARBA" id="ARBA00001933"/>
    </source>
</evidence>
<comment type="similarity">
    <text evidence="2 4">Belongs to the class-III pyridoxal-phosphate-dependent aminotransferase family.</text>
</comment>
<dbReference type="PANTHER" id="PTHR43094">
    <property type="entry name" value="AMINOTRANSFERASE"/>
    <property type="match status" value="1"/>
</dbReference>
<dbReference type="InterPro" id="IPR015421">
    <property type="entry name" value="PyrdxlP-dep_Trfase_major"/>
</dbReference>
<dbReference type="InterPro" id="IPR015424">
    <property type="entry name" value="PyrdxlP-dep_Trfase"/>
</dbReference>
<dbReference type="AlphaFoldDB" id="A0AAE7D823"/>
<evidence type="ECO:0000256" key="2">
    <source>
        <dbReference type="ARBA" id="ARBA00008954"/>
    </source>
</evidence>
<comment type="cofactor">
    <cofactor evidence="1">
        <name>pyridoxal 5'-phosphate</name>
        <dbReference type="ChEBI" id="CHEBI:597326"/>
    </cofactor>
</comment>
<dbReference type="PROSITE" id="PS00600">
    <property type="entry name" value="AA_TRANSFER_CLASS_3"/>
    <property type="match status" value="1"/>
</dbReference>
<keyword evidence="8" id="KW-1185">Reference proteome</keyword>
<keyword evidence="5" id="KW-0032">Aminotransferase</keyword>
<evidence type="ECO:0000313" key="5">
    <source>
        <dbReference type="EMBL" id="QJB32851.1"/>
    </source>
</evidence>
<dbReference type="EMBL" id="CP051204">
    <property type="protein sequence ID" value="QJB39305.1"/>
    <property type="molecule type" value="Genomic_DNA"/>
</dbReference>
<evidence type="ECO:0000256" key="3">
    <source>
        <dbReference type="ARBA" id="ARBA00022898"/>
    </source>
</evidence>
<keyword evidence="3 4" id="KW-0663">Pyridoxal phosphate</keyword>
<keyword evidence="5" id="KW-0808">Transferase</keyword>
<protein>
    <submittedName>
        <fullName evidence="5">Aspartate aminotransferase family protein</fullName>
    </submittedName>
</protein>
<dbReference type="GO" id="GO:0008483">
    <property type="term" value="F:transaminase activity"/>
    <property type="evidence" value="ECO:0007669"/>
    <property type="project" value="UniProtKB-KW"/>
</dbReference>
<dbReference type="EMBL" id="CP051205">
    <property type="protein sequence ID" value="QJB32851.1"/>
    <property type="molecule type" value="Genomic_DNA"/>
</dbReference>
<dbReference type="Pfam" id="PF00202">
    <property type="entry name" value="Aminotran_3"/>
    <property type="match status" value="1"/>
</dbReference>
<evidence type="ECO:0000313" key="6">
    <source>
        <dbReference type="EMBL" id="QJB39305.1"/>
    </source>
</evidence>
<evidence type="ECO:0000256" key="4">
    <source>
        <dbReference type="RuleBase" id="RU003560"/>
    </source>
</evidence>
<evidence type="ECO:0000313" key="8">
    <source>
        <dbReference type="Proteomes" id="UP000503144"/>
    </source>
</evidence>
<dbReference type="Proteomes" id="UP000502421">
    <property type="component" value="Chromosome"/>
</dbReference>
<dbReference type="InterPro" id="IPR049704">
    <property type="entry name" value="Aminotrans_3_PPA_site"/>
</dbReference>
<dbReference type="Gene3D" id="3.90.1150.10">
    <property type="entry name" value="Aspartate Aminotransferase, domain 1"/>
    <property type="match status" value="1"/>
</dbReference>
<name>A0AAE7D823_9BACT</name>